<reference evidence="1" key="1">
    <citation type="journal article" date="2020" name="Stud. Mycol.">
        <title>101 Dothideomycetes genomes: a test case for predicting lifestyles and emergence of pathogens.</title>
        <authorList>
            <person name="Haridas S."/>
            <person name="Albert R."/>
            <person name="Binder M."/>
            <person name="Bloem J."/>
            <person name="Labutti K."/>
            <person name="Salamov A."/>
            <person name="Andreopoulos B."/>
            <person name="Baker S."/>
            <person name="Barry K."/>
            <person name="Bills G."/>
            <person name="Bluhm B."/>
            <person name="Cannon C."/>
            <person name="Castanera R."/>
            <person name="Culley D."/>
            <person name="Daum C."/>
            <person name="Ezra D."/>
            <person name="Gonzalez J."/>
            <person name="Henrissat B."/>
            <person name="Kuo A."/>
            <person name="Liang C."/>
            <person name="Lipzen A."/>
            <person name="Lutzoni F."/>
            <person name="Magnuson J."/>
            <person name="Mondo S."/>
            <person name="Nolan M."/>
            <person name="Ohm R."/>
            <person name="Pangilinan J."/>
            <person name="Park H.-J."/>
            <person name="Ramirez L."/>
            <person name="Alfaro M."/>
            <person name="Sun H."/>
            <person name="Tritt A."/>
            <person name="Yoshinaga Y."/>
            <person name="Zwiers L.-H."/>
            <person name="Turgeon B."/>
            <person name="Goodwin S."/>
            <person name="Spatafora J."/>
            <person name="Crous P."/>
            <person name="Grigoriev I."/>
        </authorList>
    </citation>
    <scope>NUCLEOTIDE SEQUENCE</scope>
    <source>
        <strain evidence="1">CBS 122681</strain>
    </source>
</reference>
<dbReference type="InterPro" id="IPR043129">
    <property type="entry name" value="ATPase_NBD"/>
</dbReference>
<name>A0A6A6T177_9PLEO</name>
<dbReference type="Proteomes" id="UP000799324">
    <property type="component" value="Unassembled WGS sequence"/>
</dbReference>
<accession>A0A6A6T177</accession>
<evidence type="ECO:0000313" key="2">
    <source>
        <dbReference type="Proteomes" id="UP000799324"/>
    </source>
</evidence>
<dbReference type="EMBL" id="MU004378">
    <property type="protein sequence ID" value="KAF2653626.1"/>
    <property type="molecule type" value="Genomic_DNA"/>
</dbReference>
<sequence length="551" mass="62304">MASQEGLPDVRKVVVGVDFGTTRGAVAYVVQEPGQSPDDLRSSDVVTIIPYPHMRALRQDSGHLAMMTFYNPNPDPWDPDQPEWGYKVQNRLAHAPITIHKAADSRLIMRSKLLLDESPETAHIRDELFEKMEELLEQGLISQPEDIILDLLRPWMAEVKKYLCDKYDVVREQDTVEFSICVPSQWSVSSLHKLVLAIERAIRDAWPRFASPQQPIDIFTVREPEAGVNAALEHVLEKKGSRFQPGDTVMIVDAGGCTIEMTTYMIDHIHPFRFHEVTQTGTAVCGSDMLNMSFKDHLLHRVRTETYFNKDSTSAATLIESLSLPQFEFLTKRELDFEIPDGWVERYYIPGLKDSKAKGFSEQQVHVSSTELTDLMDPIYNIVYLTLTNQYIQAYEASLEIGTVVMVGGFSSSKMLQGCIQKWLKDGGTGSELMTPLPGHDSGQDVARGAVLRALNKSHGPSRFVRSSIGLLLHVQNTVKDLLKEEGMEELFKLQRLAKRGEDNVPYFYDCIHWVRRWNPASASVSRLGTHSRIRTTGGWQKRSSITRRAV</sequence>
<evidence type="ECO:0008006" key="3">
    <source>
        <dbReference type="Google" id="ProtNLM"/>
    </source>
</evidence>
<dbReference type="AlphaFoldDB" id="A0A6A6T177"/>
<proteinExistence type="predicted"/>
<gene>
    <name evidence="1" type="ORF">K491DRAFT_680395</name>
</gene>
<dbReference type="Gene3D" id="3.30.420.40">
    <property type="match status" value="2"/>
</dbReference>
<dbReference type="CDD" id="cd10170">
    <property type="entry name" value="ASKHA_NBD_HSP70"/>
    <property type="match status" value="1"/>
</dbReference>
<evidence type="ECO:0000313" key="1">
    <source>
        <dbReference type="EMBL" id="KAF2653626.1"/>
    </source>
</evidence>
<dbReference type="PANTHER" id="PTHR42749:SF8">
    <property type="entry name" value="HSP70 FAMILY PROTEIN (AFU_ORTHOLOGUE AFUA_3G13740)"/>
    <property type="match status" value="1"/>
</dbReference>
<keyword evidence="2" id="KW-1185">Reference proteome</keyword>
<dbReference type="SUPFAM" id="SSF53067">
    <property type="entry name" value="Actin-like ATPase domain"/>
    <property type="match status" value="1"/>
</dbReference>
<organism evidence="1 2">
    <name type="scientific">Lophiostoma macrostomum CBS 122681</name>
    <dbReference type="NCBI Taxonomy" id="1314788"/>
    <lineage>
        <taxon>Eukaryota</taxon>
        <taxon>Fungi</taxon>
        <taxon>Dikarya</taxon>
        <taxon>Ascomycota</taxon>
        <taxon>Pezizomycotina</taxon>
        <taxon>Dothideomycetes</taxon>
        <taxon>Pleosporomycetidae</taxon>
        <taxon>Pleosporales</taxon>
        <taxon>Lophiostomataceae</taxon>
        <taxon>Lophiostoma</taxon>
    </lineage>
</organism>
<dbReference type="OrthoDB" id="2963168at2759"/>
<dbReference type="Gene3D" id="3.90.640.10">
    <property type="entry name" value="Actin, Chain A, domain 4"/>
    <property type="match status" value="1"/>
</dbReference>
<protein>
    <recommendedName>
        <fullName evidence="3">Actin-like ATPase domain-containing protein</fullName>
    </recommendedName>
</protein>
<dbReference type="PANTHER" id="PTHR42749">
    <property type="entry name" value="CELL SHAPE-DETERMINING PROTEIN MREB"/>
    <property type="match status" value="1"/>
</dbReference>